<feature type="compositionally biased region" description="Polar residues" evidence="1">
    <location>
        <begin position="258"/>
        <end position="270"/>
    </location>
</feature>
<comment type="caution">
    <text evidence="2">The sequence shown here is derived from an EMBL/GenBank/DDBJ whole genome shotgun (WGS) entry which is preliminary data.</text>
</comment>
<dbReference type="CDD" id="cd06561">
    <property type="entry name" value="AlkD_like"/>
    <property type="match status" value="1"/>
</dbReference>
<dbReference type="OrthoDB" id="304402at2759"/>
<keyword evidence="3" id="KW-1185">Reference proteome</keyword>
<dbReference type="STRING" id="478820.A0A196SBX0"/>
<dbReference type="InterPro" id="IPR014825">
    <property type="entry name" value="DNA_alkylation"/>
</dbReference>
<protein>
    <recommendedName>
        <fullName evidence="4">DNA alkylation repair enzyme</fullName>
    </recommendedName>
</protein>
<dbReference type="EMBL" id="LXWW01000380">
    <property type="protein sequence ID" value="OAO13504.1"/>
    <property type="molecule type" value="Genomic_DNA"/>
</dbReference>
<sequence length="299" mass="33843">MDVKRLIQLLSQQLKSAGNPQKQKDLTKYMKGVLPCYGLSTPQNRALFKDFYKAHLSSYSQDDIRTLGFELLKVNALDEKVQGIECLVKTIMTFTPEHLHTLEPIIDACIFDWATSDNLSCHVVTKAMINNPECIKVVNSWKDAPSWRQRSACVSMLHFARRDLHTEVIIDICESAVRNKYRFTQLGVGWVLRDVSVHHPQLIIDFLNKHEDDFIREAVRYATEKMAPSQKKLVHALARKLQITSPPESPFPAAADSPQRSSHAISRSPSLPQFPPTFPCTVSVARTCRCLLPSPSPHV</sequence>
<accession>A0A196SBX0</accession>
<evidence type="ECO:0000313" key="3">
    <source>
        <dbReference type="Proteomes" id="UP000078348"/>
    </source>
</evidence>
<dbReference type="Pfam" id="PF08713">
    <property type="entry name" value="DNA_alkylation"/>
    <property type="match status" value="1"/>
</dbReference>
<evidence type="ECO:0000256" key="1">
    <source>
        <dbReference type="SAM" id="MobiDB-lite"/>
    </source>
</evidence>
<feature type="region of interest" description="Disordered" evidence="1">
    <location>
        <begin position="248"/>
        <end position="270"/>
    </location>
</feature>
<name>A0A196SBX0_BLAHN</name>
<dbReference type="Proteomes" id="UP000078348">
    <property type="component" value="Unassembled WGS sequence"/>
</dbReference>
<gene>
    <name evidence="2" type="ORF">AV274_4821</name>
</gene>
<proteinExistence type="predicted"/>
<dbReference type="SUPFAM" id="SSF48371">
    <property type="entry name" value="ARM repeat"/>
    <property type="match status" value="1"/>
</dbReference>
<dbReference type="PANTHER" id="PTHR34070">
    <property type="entry name" value="ARMADILLO-TYPE FOLD"/>
    <property type="match status" value="1"/>
</dbReference>
<evidence type="ECO:0000313" key="2">
    <source>
        <dbReference type="EMBL" id="OAO13504.1"/>
    </source>
</evidence>
<dbReference type="InterPro" id="IPR016024">
    <property type="entry name" value="ARM-type_fold"/>
</dbReference>
<evidence type="ECO:0008006" key="4">
    <source>
        <dbReference type="Google" id="ProtNLM"/>
    </source>
</evidence>
<organism evidence="2 3">
    <name type="scientific">Blastocystis sp. subtype 1 (strain ATCC 50177 / NandII)</name>
    <dbReference type="NCBI Taxonomy" id="478820"/>
    <lineage>
        <taxon>Eukaryota</taxon>
        <taxon>Sar</taxon>
        <taxon>Stramenopiles</taxon>
        <taxon>Bigyra</taxon>
        <taxon>Opalozoa</taxon>
        <taxon>Opalinata</taxon>
        <taxon>Blastocystidae</taxon>
        <taxon>Blastocystis</taxon>
    </lineage>
</organism>
<dbReference type="AlphaFoldDB" id="A0A196SBX0"/>
<reference evidence="2 3" key="1">
    <citation type="submission" date="2016-05" db="EMBL/GenBank/DDBJ databases">
        <title>Nuclear genome of Blastocystis sp. subtype 1 NandII.</title>
        <authorList>
            <person name="Gentekaki E."/>
            <person name="Curtis B."/>
            <person name="Stairs C."/>
            <person name="Eme L."/>
            <person name="Herman E."/>
            <person name="Klimes V."/>
            <person name="Arias M.C."/>
            <person name="Elias M."/>
            <person name="Hilliou F."/>
            <person name="Klute M."/>
            <person name="Malik S.-B."/>
            <person name="Pightling A."/>
            <person name="Rachubinski R."/>
            <person name="Salas D."/>
            <person name="Schlacht A."/>
            <person name="Suga H."/>
            <person name="Archibald J."/>
            <person name="Ball S.G."/>
            <person name="Clark G."/>
            <person name="Dacks J."/>
            <person name="Van Der Giezen M."/>
            <person name="Tsaousis A."/>
            <person name="Roger A."/>
        </authorList>
    </citation>
    <scope>NUCLEOTIDE SEQUENCE [LARGE SCALE GENOMIC DNA]</scope>
    <source>
        <strain evidence="3">ATCC 50177 / NandII</strain>
    </source>
</reference>
<dbReference type="PANTHER" id="PTHR34070:SF1">
    <property type="entry name" value="DNA ALKYLATION REPAIR PROTEIN"/>
    <property type="match status" value="1"/>
</dbReference>
<dbReference type="Gene3D" id="1.25.10.90">
    <property type="match status" value="1"/>
</dbReference>